<evidence type="ECO:0000313" key="4">
    <source>
        <dbReference type="EMBL" id="PSC74061.1"/>
    </source>
</evidence>
<dbReference type="InterPro" id="IPR006141">
    <property type="entry name" value="Intein_N"/>
</dbReference>
<dbReference type="GO" id="GO:0016540">
    <property type="term" value="P:protein autoprocessing"/>
    <property type="evidence" value="ECO:0007669"/>
    <property type="project" value="InterPro"/>
</dbReference>
<dbReference type="InterPro" id="IPR036844">
    <property type="entry name" value="Hint_dom_sf"/>
</dbReference>
<dbReference type="SUPFAM" id="SSF51294">
    <property type="entry name" value="Hedgehog/intein (Hint) domain"/>
    <property type="match status" value="1"/>
</dbReference>
<dbReference type="Pfam" id="PF01079">
    <property type="entry name" value="Hint"/>
    <property type="match status" value="1"/>
</dbReference>
<evidence type="ECO:0000313" key="5">
    <source>
        <dbReference type="Proteomes" id="UP000239649"/>
    </source>
</evidence>
<feature type="compositionally biased region" description="Low complexity" evidence="1">
    <location>
        <begin position="433"/>
        <end position="449"/>
    </location>
</feature>
<dbReference type="PROSITE" id="PS50817">
    <property type="entry name" value="INTEIN_N_TER"/>
    <property type="match status" value="1"/>
</dbReference>
<gene>
    <name evidence="4" type="ORF">C2E20_2512</name>
</gene>
<dbReference type="SMART" id="SM00306">
    <property type="entry name" value="HintN"/>
    <property type="match status" value="1"/>
</dbReference>
<feature type="signal peptide" evidence="2">
    <location>
        <begin position="1"/>
        <end position="28"/>
    </location>
</feature>
<name>A0A2P6VIY3_9CHLO</name>
<dbReference type="AlphaFoldDB" id="A0A2P6VIY3"/>
<reference evidence="4 5" key="1">
    <citation type="journal article" date="2018" name="Plant J.">
        <title>Genome sequences of Chlorella sorokiniana UTEX 1602 and Micractinium conductrix SAG 241.80: implications to maltose excretion by a green alga.</title>
        <authorList>
            <person name="Arriola M.B."/>
            <person name="Velmurugan N."/>
            <person name="Zhang Y."/>
            <person name="Plunkett M.H."/>
            <person name="Hondzo H."/>
            <person name="Barney B.M."/>
        </authorList>
    </citation>
    <scope>NUCLEOTIDE SEQUENCE [LARGE SCALE GENOMIC DNA]</scope>
    <source>
        <strain evidence="4 5">SAG 241.80</strain>
    </source>
</reference>
<proteinExistence type="predicted"/>
<dbReference type="EMBL" id="LHPF02000005">
    <property type="protein sequence ID" value="PSC74061.1"/>
    <property type="molecule type" value="Genomic_DNA"/>
</dbReference>
<dbReference type="PANTHER" id="PTHR46706:SF12">
    <property type="entry name" value="PROTEIN QUA-1-RELATED"/>
    <property type="match status" value="1"/>
</dbReference>
<keyword evidence="2" id="KW-0732">Signal</keyword>
<dbReference type="Proteomes" id="UP000239649">
    <property type="component" value="Unassembled WGS sequence"/>
</dbReference>
<organism evidence="4 5">
    <name type="scientific">Micractinium conductrix</name>
    <dbReference type="NCBI Taxonomy" id="554055"/>
    <lineage>
        <taxon>Eukaryota</taxon>
        <taxon>Viridiplantae</taxon>
        <taxon>Chlorophyta</taxon>
        <taxon>core chlorophytes</taxon>
        <taxon>Trebouxiophyceae</taxon>
        <taxon>Chlorellales</taxon>
        <taxon>Chlorellaceae</taxon>
        <taxon>Chlorella clade</taxon>
        <taxon>Micractinium</taxon>
    </lineage>
</organism>
<dbReference type="Gene3D" id="2.170.16.10">
    <property type="entry name" value="Hedgehog/Intein (Hint) domain"/>
    <property type="match status" value="1"/>
</dbReference>
<accession>A0A2P6VIY3</accession>
<keyword evidence="5" id="KW-1185">Reference proteome</keyword>
<feature type="domain" description="Hint" evidence="3">
    <location>
        <begin position="76"/>
        <end position="190"/>
    </location>
</feature>
<evidence type="ECO:0000259" key="3">
    <source>
        <dbReference type="SMART" id="SM00306"/>
    </source>
</evidence>
<dbReference type="CDD" id="cd00081">
    <property type="entry name" value="Hint"/>
    <property type="match status" value="1"/>
</dbReference>
<feature type="region of interest" description="Disordered" evidence="1">
    <location>
        <begin position="419"/>
        <end position="449"/>
    </location>
</feature>
<feature type="chain" id="PRO_5015119668" evidence="2">
    <location>
        <begin position="29"/>
        <end position="515"/>
    </location>
</feature>
<comment type="caution">
    <text evidence="4">The sequence shown here is derived from an EMBL/GenBank/DDBJ whole genome shotgun (WGS) entry which is preliminary data.</text>
</comment>
<dbReference type="InterPro" id="IPR003587">
    <property type="entry name" value="Hint_dom_N"/>
</dbReference>
<evidence type="ECO:0000256" key="1">
    <source>
        <dbReference type="SAM" id="MobiDB-lite"/>
    </source>
</evidence>
<dbReference type="InterPro" id="IPR052140">
    <property type="entry name" value="Dev_Signal_Hedgehog-like"/>
</dbReference>
<sequence length="515" mass="53243">MQNRGANAARLAAVSAAILLLGAATAHARPTRSLQQFDCTAAQQLCEKQSCKGKLDFKCDTATSQTDCTCISAGLAGCFSGTSSVATPAGPKRLSQLQLGEAVLSVGAGGALQFSPVYMFSSRRPAERSAFLRVRTDAGLNLTVTPGHYLFAWRGEGARAMAEAALGSPAAWPYVLPTQLAVGDVVPVALSHVVASSGVGAARPALARVTAVEEVVEEGVFMPHTHRRDLPTAAAGQTAVAESLHLLSFPPNTSEEDIASVVDGVWSLQYLAAGPICGSAGPLAGFRRAGAAAEYAGDAGDAPTHAVLFRYSNEVALLRFESQPRVQLMLGGTGAPQGTAITTLNFQGRVPSELEAIFRRGPEWGEGVELVLAMALQGGATQDEAGEFLQLTQQLAVSSAFGAVQCSYGACIVQHRGDGDAAAAETPPPPPQQQQAQQQQQQQAAAGGAVGPQPDVVLLARFQDDAQLQQFLACPPVAALLEGDDRLPLRALWSAALLTQPSDSSSSQGVGGGLL</sequence>
<protein>
    <submittedName>
        <fullName evidence="4">Sonic hedgehog A</fullName>
    </submittedName>
</protein>
<evidence type="ECO:0000256" key="2">
    <source>
        <dbReference type="SAM" id="SignalP"/>
    </source>
</evidence>
<dbReference type="InterPro" id="IPR001767">
    <property type="entry name" value="Hedgehog_Hint"/>
</dbReference>
<dbReference type="PANTHER" id="PTHR46706">
    <property type="entry name" value="PROTEIN QUA-1-RELATED"/>
    <property type="match status" value="1"/>
</dbReference>
<dbReference type="OrthoDB" id="514769at2759"/>
<dbReference type="STRING" id="554055.A0A2P6VIY3"/>
<dbReference type="GO" id="GO:0016539">
    <property type="term" value="P:intein-mediated protein splicing"/>
    <property type="evidence" value="ECO:0007669"/>
    <property type="project" value="InterPro"/>
</dbReference>